<dbReference type="AlphaFoldDB" id="A0A1F6CJ68"/>
<keyword evidence="1" id="KW-1133">Transmembrane helix</keyword>
<dbReference type="GO" id="GO:0005886">
    <property type="term" value="C:plasma membrane"/>
    <property type="evidence" value="ECO:0007669"/>
    <property type="project" value="TreeGrafter"/>
</dbReference>
<dbReference type="PANTHER" id="PTHR42709">
    <property type="entry name" value="ALKALINE PHOSPHATASE LIKE PROTEIN"/>
    <property type="match status" value="1"/>
</dbReference>
<accession>A0A1F6CJ68</accession>
<gene>
    <name evidence="3" type="ORF">A2678_01015</name>
</gene>
<evidence type="ECO:0000256" key="1">
    <source>
        <dbReference type="SAM" id="Phobius"/>
    </source>
</evidence>
<feature type="transmembrane region" description="Helical" evidence="1">
    <location>
        <begin position="109"/>
        <end position="127"/>
    </location>
</feature>
<organism evidence="3 4">
    <name type="scientific">Candidatus Kaiserbacteria bacterium RIFCSPHIGHO2_01_FULL_53_31</name>
    <dbReference type="NCBI Taxonomy" id="1798481"/>
    <lineage>
        <taxon>Bacteria</taxon>
        <taxon>Candidatus Kaiseribacteriota</taxon>
    </lineage>
</organism>
<keyword evidence="1" id="KW-0812">Transmembrane</keyword>
<dbReference type="STRING" id="1798481.A2678_01015"/>
<feature type="transmembrane region" description="Helical" evidence="1">
    <location>
        <begin position="46"/>
        <end position="66"/>
    </location>
</feature>
<feature type="transmembrane region" description="Helical" evidence="1">
    <location>
        <begin position="134"/>
        <end position="157"/>
    </location>
</feature>
<proteinExistence type="predicted"/>
<dbReference type="InterPro" id="IPR032816">
    <property type="entry name" value="VTT_dom"/>
</dbReference>
<evidence type="ECO:0000313" key="3">
    <source>
        <dbReference type="EMBL" id="OGG49030.1"/>
    </source>
</evidence>
<reference evidence="3 4" key="1">
    <citation type="journal article" date="2016" name="Nat. Commun.">
        <title>Thousands of microbial genomes shed light on interconnected biogeochemical processes in an aquifer system.</title>
        <authorList>
            <person name="Anantharaman K."/>
            <person name="Brown C.T."/>
            <person name="Hug L.A."/>
            <person name="Sharon I."/>
            <person name="Castelle C.J."/>
            <person name="Probst A.J."/>
            <person name="Thomas B.C."/>
            <person name="Singh A."/>
            <person name="Wilkins M.J."/>
            <person name="Karaoz U."/>
            <person name="Brodie E.L."/>
            <person name="Williams K.H."/>
            <person name="Hubbard S.S."/>
            <person name="Banfield J.F."/>
        </authorList>
    </citation>
    <scope>NUCLEOTIDE SEQUENCE [LARGE SCALE GENOMIC DNA]</scope>
</reference>
<dbReference type="Proteomes" id="UP000178815">
    <property type="component" value="Unassembled WGS sequence"/>
</dbReference>
<evidence type="ECO:0000313" key="4">
    <source>
        <dbReference type="Proteomes" id="UP000178815"/>
    </source>
</evidence>
<comment type="caution">
    <text evidence="3">The sequence shown here is derived from an EMBL/GenBank/DDBJ whole genome shotgun (WGS) entry which is preliminary data.</text>
</comment>
<dbReference type="EMBL" id="MFKU01000005">
    <property type="protein sequence ID" value="OGG49030.1"/>
    <property type="molecule type" value="Genomic_DNA"/>
</dbReference>
<dbReference type="Pfam" id="PF09335">
    <property type="entry name" value="VTT_dom"/>
    <property type="match status" value="1"/>
</dbReference>
<feature type="transmembrane region" description="Helical" evidence="1">
    <location>
        <begin position="16"/>
        <end position="40"/>
    </location>
</feature>
<sequence>MTFIPSLIAFLESSKYFLIFAGTYIEGTTVMMATGMLWHLGTVDFWPAYGALILGDILSDIMWYFVGYHGARWFFDRWGHWFGITPPIIAKVGRRFGIYHTKVLLMSKLSMGFGMFAIPILTVAGMLRVPFSRYVAINLFGSTIWVLFVMLVGYYFGNLLDFIPRDFQIALAIASPMLFFYILRIGARKLEKVDW</sequence>
<keyword evidence="1" id="KW-0472">Membrane</keyword>
<dbReference type="PANTHER" id="PTHR42709:SF2">
    <property type="entry name" value="INNER MEMBRANE PROTEIN YOHD"/>
    <property type="match status" value="1"/>
</dbReference>
<dbReference type="InterPro" id="IPR051311">
    <property type="entry name" value="DedA_domain"/>
</dbReference>
<protein>
    <recommendedName>
        <fullName evidence="2">VTT domain-containing protein</fullName>
    </recommendedName>
</protein>
<feature type="transmembrane region" description="Helical" evidence="1">
    <location>
        <begin position="169"/>
        <end position="187"/>
    </location>
</feature>
<name>A0A1F6CJ68_9BACT</name>
<feature type="domain" description="VTT" evidence="2">
    <location>
        <begin position="27"/>
        <end position="154"/>
    </location>
</feature>
<evidence type="ECO:0000259" key="2">
    <source>
        <dbReference type="Pfam" id="PF09335"/>
    </source>
</evidence>